<feature type="transmembrane region" description="Helical" evidence="1">
    <location>
        <begin position="228"/>
        <end position="247"/>
    </location>
</feature>
<dbReference type="KEGG" id="clec:106669013"/>
<feature type="transmembrane region" description="Helical" evidence="1">
    <location>
        <begin position="81"/>
        <end position="99"/>
    </location>
</feature>
<keyword evidence="3" id="KW-1185">Reference proteome</keyword>
<feature type="transmembrane region" description="Helical" evidence="1">
    <location>
        <begin position="48"/>
        <end position="69"/>
    </location>
</feature>
<dbReference type="RefSeq" id="XP_014253745.1">
    <property type="nucleotide sequence ID" value="XM_014398259.2"/>
</dbReference>
<dbReference type="EnsemblMetazoa" id="XM_014398259.2">
    <property type="protein sequence ID" value="XP_014253745.1"/>
    <property type="gene ID" value="LOC106669013"/>
</dbReference>
<dbReference type="AlphaFoldDB" id="A0A8I6S184"/>
<feature type="transmembrane region" description="Helical" evidence="1">
    <location>
        <begin position="162"/>
        <end position="183"/>
    </location>
</feature>
<name>A0A8I6S184_CIMLE</name>
<dbReference type="GeneID" id="106669013"/>
<keyword evidence="1" id="KW-0812">Transmembrane</keyword>
<reference evidence="2" key="1">
    <citation type="submission" date="2022-01" db="UniProtKB">
        <authorList>
            <consortium name="EnsemblMetazoa"/>
        </authorList>
    </citation>
    <scope>IDENTIFICATION</scope>
</reference>
<sequence>MSARTIDANLSPPREKRISVWSFQKSAISVKSSKAMDISICKTVFKCYILFVIQIIGLSVFFLMITTYLNLKLLLKQNSWVSLLCMLIYAILFIIRLVWKDVVVLNVILVCVMSTLGTWTIGVIASTFSLTTVSCAFVVAVISITIMSFIAITYRYVIPQKLVIGIVIAALALISGIVTMVVLHLAVTIALILFSSLTAFLLYVLFGYDLLYQLACLNDDYISIDMELYTIFLIALYFSFLTSHEGFKKYY</sequence>
<feature type="transmembrane region" description="Helical" evidence="1">
    <location>
        <begin position="105"/>
        <end position="128"/>
    </location>
</feature>
<proteinExistence type="predicted"/>
<keyword evidence="1" id="KW-1133">Transmembrane helix</keyword>
<organism evidence="2 3">
    <name type="scientific">Cimex lectularius</name>
    <name type="common">Bed bug</name>
    <name type="synonym">Acanthia lectularia</name>
    <dbReference type="NCBI Taxonomy" id="79782"/>
    <lineage>
        <taxon>Eukaryota</taxon>
        <taxon>Metazoa</taxon>
        <taxon>Ecdysozoa</taxon>
        <taxon>Arthropoda</taxon>
        <taxon>Hexapoda</taxon>
        <taxon>Insecta</taxon>
        <taxon>Pterygota</taxon>
        <taxon>Neoptera</taxon>
        <taxon>Paraneoptera</taxon>
        <taxon>Hemiptera</taxon>
        <taxon>Heteroptera</taxon>
        <taxon>Panheteroptera</taxon>
        <taxon>Cimicomorpha</taxon>
        <taxon>Cimicidae</taxon>
        <taxon>Cimex</taxon>
    </lineage>
</organism>
<feature type="transmembrane region" description="Helical" evidence="1">
    <location>
        <begin position="135"/>
        <end position="156"/>
    </location>
</feature>
<evidence type="ECO:0000313" key="2">
    <source>
        <dbReference type="EnsemblMetazoa" id="XP_014253745.1"/>
    </source>
</evidence>
<dbReference type="Proteomes" id="UP000494040">
    <property type="component" value="Unassembled WGS sequence"/>
</dbReference>
<protein>
    <submittedName>
        <fullName evidence="2">Uncharacterized protein</fullName>
    </submittedName>
</protein>
<accession>A0A8I6S184</accession>
<keyword evidence="1" id="KW-0472">Membrane</keyword>
<evidence type="ECO:0000256" key="1">
    <source>
        <dbReference type="SAM" id="Phobius"/>
    </source>
</evidence>
<evidence type="ECO:0000313" key="3">
    <source>
        <dbReference type="Proteomes" id="UP000494040"/>
    </source>
</evidence>
<feature type="transmembrane region" description="Helical" evidence="1">
    <location>
        <begin position="190"/>
        <end position="208"/>
    </location>
</feature>